<keyword evidence="7" id="KW-1185">Reference proteome</keyword>
<feature type="compositionally biased region" description="Acidic residues" evidence="5">
    <location>
        <begin position="275"/>
        <end position="286"/>
    </location>
</feature>
<protein>
    <submittedName>
        <fullName evidence="6">Signal recognition particle subunit</fullName>
    </submittedName>
</protein>
<evidence type="ECO:0000256" key="3">
    <source>
        <dbReference type="ARBA" id="ARBA00023135"/>
    </source>
</evidence>
<dbReference type="AlphaFoldDB" id="A0AAF0FAK0"/>
<evidence type="ECO:0000256" key="5">
    <source>
        <dbReference type="SAM" id="MobiDB-lite"/>
    </source>
</evidence>
<evidence type="ECO:0000256" key="4">
    <source>
        <dbReference type="ARBA" id="ARBA00023274"/>
    </source>
</evidence>
<feature type="region of interest" description="Disordered" evidence="5">
    <location>
        <begin position="1"/>
        <end position="27"/>
    </location>
</feature>
<keyword evidence="3" id="KW-0733">Signal recognition particle</keyword>
<feature type="compositionally biased region" description="Low complexity" evidence="5">
    <location>
        <begin position="263"/>
        <end position="274"/>
    </location>
</feature>
<feature type="compositionally biased region" description="Basic residues" evidence="5">
    <location>
        <begin position="301"/>
        <end position="312"/>
    </location>
</feature>
<name>A0AAF0FAK0_9BASI</name>
<dbReference type="Gene3D" id="3.30.56.30">
    <property type="entry name" value="Signal recognition particle, SRP19-like subunit"/>
    <property type="match status" value="1"/>
</dbReference>
<dbReference type="Proteomes" id="UP001214628">
    <property type="component" value="Chromosome 3"/>
</dbReference>
<evidence type="ECO:0000256" key="2">
    <source>
        <dbReference type="ARBA" id="ARBA00022490"/>
    </source>
</evidence>
<organism evidence="6 7">
    <name type="scientific">Malassezia psittaci</name>
    <dbReference type="NCBI Taxonomy" id="1821823"/>
    <lineage>
        <taxon>Eukaryota</taxon>
        <taxon>Fungi</taxon>
        <taxon>Dikarya</taxon>
        <taxon>Basidiomycota</taxon>
        <taxon>Ustilaginomycotina</taxon>
        <taxon>Malasseziomycetes</taxon>
        <taxon>Malasseziales</taxon>
        <taxon>Malasseziaceae</taxon>
        <taxon>Malassezia</taxon>
    </lineage>
</organism>
<accession>A0AAF0FAK0</accession>
<feature type="compositionally biased region" description="Polar residues" evidence="5">
    <location>
        <begin position="200"/>
        <end position="213"/>
    </location>
</feature>
<proteinExistence type="predicted"/>
<dbReference type="InterPro" id="IPR036521">
    <property type="entry name" value="SRP19-like_sf"/>
</dbReference>
<keyword evidence="4" id="KW-0687">Ribonucleoprotein</keyword>
<dbReference type="Pfam" id="PF01922">
    <property type="entry name" value="SRP19"/>
    <property type="match status" value="1"/>
</dbReference>
<comment type="subcellular location">
    <subcellularLocation>
        <location evidence="1">Cytoplasm</location>
    </subcellularLocation>
</comment>
<dbReference type="GO" id="GO:0005786">
    <property type="term" value="C:signal recognition particle, endoplasmic reticulum targeting"/>
    <property type="evidence" value="ECO:0007669"/>
    <property type="project" value="UniProtKB-KW"/>
</dbReference>
<dbReference type="PANTHER" id="PTHR17453:SF0">
    <property type="entry name" value="SIGNAL RECOGNITION PARTICLE 19 KDA PROTEIN"/>
    <property type="match status" value="1"/>
</dbReference>
<evidence type="ECO:0000313" key="7">
    <source>
        <dbReference type="Proteomes" id="UP001214628"/>
    </source>
</evidence>
<dbReference type="GO" id="GO:0008312">
    <property type="term" value="F:7S RNA binding"/>
    <property type="evidence" value="ECO:0007669"/>
    <property type="project" value="InterPro"/>
</dbReference>
<feature type="compositionally biased region" description="Polar residues" evidence="5">
    <location>
        <begin position="65"/>
        <end position="78"/>
    </location>
</feature>
<gene>
    <name evidence="6" type="primary">SEC65</name>
    <name evidence="6" type="ORF">MPSI1_002406</name>
</gene>
<reference evidence="6" key="1">
    <citation type="submission" date="2023-02" db="EMBL/GenBank/DDBJ databases">
        <title>Mating type loci evolution in Malassezia.</title>
        <authorList>
            <person name="Coelho M.A."/>
        </authorList>
    </citation>
    <scope>NUCLEOTIDE SEQUENCE</scope>
    <source>
        <strain evidence="6">CBS 14136</strain>
    </source>
</reference>
<dbReference type="InterPro" id="IPR002778">
    <property type="entry name" value="Signal_recog_particle_SRP19"/>
</dbReference>
<dbReference type="PANTHER" id="PTHR17453">
    <property type="entry name" value="SIGNAL RECOGNITION PARTICLE 19 KD PROTEIN"/>
    <property type="match status" value="1"/>
</dbReference>
<feature type="region of interest" description="Disordered" evidence="5">
    <location>
        <begin position="191"/>
        <end position="215"/>
    </location>
</feature>
<dbReference type="SUPFAM" id="SSF69695">
    <property type="entry name" value="SRP19"/>
    <property type="match status" value="1"/>
</dbReference>
<keyword evidence="2" id="KW-0963">Cytoplasm</keyword>
<evidence type="ECO:0000313" key="6">
    <source>
        <dbReference type="EMBL" id="WFD43742.1"/>
    </source>
</evidence>
<evidence type="ECO:0000256" key="1">
    <source>
        <dbReference type="ARBA" id="ARBA00004496"/>
    </source>
</evidence>
<feature type="region of interest" description="Disordered" evidence="5">
    <location>
        <begin position="60"/>
        <end position="87"/>
    </location>
</feature>
<dbReference type="EMBL" id="CP118377">
    <property type="protein sequence ID" value="WFD43742.1"/>
    <property type="molecule type" value="Genomic_DNA"/>
</dbReference>
<dbReference type="GO" id="GO:0006617">
    <property type="term" value="P:SRP-dependent cotranslational protein targeting to membrane, signal sequence recognition"/>
    <property type="evidence" value="ECO:0007669"/>
    <property type="project" value="TreeGrafter"/>
</dbReference>
<feature type="region of interest" description="Disordered" evidence="5">
    <location>
        <begin position="263"/>
        <end position="312"/>
    </location>
</feature>
<sequence>MSARSATVEEFDDDTDFDLPGMSTDSQGAMVPSEDMMQEMMAQMNASGSTGSMNSSAPIVRGATDRQQATGSRHTTPNVADDGQEDGPHKNWTCVYPIYLDAKQRYRKGCRRVAYENAVLYPNSQYISNTAKHMKLDYVHEPYRTHPRDFANPGRVKIRLHNDDGSPVRRDLPTKKKLLEAIAISLQSVAGGQPPALPLQRSTPTPSSKSNGARNLLRERERVIRRMRVPSTIPPHSPMLQAGMLSMDLSKMAGAAGSMPGMGPLGSMMSSMGLADDDDDQDADTQEADKSTARTAPALGRRQRKRVVRIAR</sequence>